<dbReference type="PROSITE" id="PS51186">
    <property type="entry name" value="GNAT"/>
    <property type="match status" value="1"/>
</dbReference>
<evidence type="ECO:0000313" key="2">
    <source>
        <dbReference type="Proteomes" id="UP000492821"/>
    </source>
</evidence>
<reference evidence="3" key="2">
    <citation type="submission" date="2020-10" db="UniProtKB">
        <authorList>
            <consortium name="WormBaseParasite"/>
        </authorList>
    </citation>
    <scope>IDENTIFICATION</scope>
</reference>
<dbReference type="SUPFAM" id="SSF55729">
    <property type="entry name" value="Acyl-CoA N-acyltransferases (Nat)"/>
    <property type="match status" value="1"/>
</dbReference>
<reference evidence="2" key="1">
    <citation type="journal article" date="2013" name="Genetics">
        <title>The draft genome and transcriptome of Panagrellus redivivus are shaped by the harsh demands of a free-living lifestyle.</title>
        <authorList>
            <person name="Srinivasan J."/>
            <person name="Dillman A.R."/>
            <person name="Macchietto M.G."/>
            <person name="Heikkinen L."/>
            <person name="Lakso M."/>
            <person name="Fracchia K.M."/>
            <person name="Antoshechkin I."/>
            <person name="Mortazavi A."/>
            <person name="Wong G."/>
            <person name="Sternberg P.W."/>
        </authorList>
    </citation>
    <scope>NUCLEOTIDE SEQUENCE [LARGE SCALE GENOMIC DNA]</scope>
    <source>
        <strain evidence="2">MT8872</strain>
    </source>
</reference>
<dbReference type="AlphaFoldDB" id="A0A7E4W059"/>
<evidence type="ECO:0000259" key="1">
    <source>
        <dbReference type="PROSITE" id="PS51186"/>
    </source>
</evidence>
<dbReference type="GO" id="GO:0016747">
    <property type="term" value="F:acyltransferase activity, transferring groups other than amino-acyl groups"/>
    <property type="evidence" value="ECO:0007669"/>
    <property type="project" value="InterPro"/>
</dbReference>
<dbReference type="Gene3D" id="3.40.630.30">
    <property type="match status" value="1"/>
</dbReference>
<dbReference type="InterPro" id="IPR016181">
    <property type="entry name" value="Acyl_CoA_acyltransferase"/>
</dbReference>
<dbReference type="InterPro" id="IPR000182">
    <property type="entry name" value="GNAT_dom"/>
</dbReference>
<protein>
    <submittedName>
        <fullName evidence="3">N-acetyltransferase domain-containing protein</fullName>
    </submittedName>
</protein>
<keyword evidence="2" id="KW-1185">Reference proteome</keyword>
<dbReference type="Proteomes" id="UP000492821">
    <property type="component" value="Unassembled WGS sequence"/>
</dbReference>
<dbReference type="Pfam" id="PF00583">
    <property type="entry name" value="Acetyltransf_1"/>
    <property type="match status" value="1"/>
</dbReference>
<name>A0A7E4W059_PANRE</name>
<accession>A0A7E4W059</accession>
<evidence type="ECO:0000313" key="3">
    <source>
        <dbReference type="WBParaSite" id="Pan_g5312.t1"/>
    </source>
</evidence>
<sequence>MLKAKRPLLSMALIRSNDANSELNLKPLRYRRLNLSDLEQYKQLLRDNKVGYIGFLFKDLCDNIDNAFYVQGAFDGNDNLIGLIVGIRNFENARPVPVANHQSAKSSSNGQKQELAHIVTVLVDKAYRRRKIGTTLLDYFTRDILTDANQRQIYTVAPKDVGTFFTGNKFKEIAEVEGFYNGQDGGILVVKQLNSKFLDA</sequence>
<dbReference type="WBParaSite" id="Pan_g5312.t1">
    <property type="protein sequence ID" value="Pan_g5312.t1"/>
    <property type="gene ID" value="Pan_g5312"/>
</dbReference>
<feature type="domain" description="N-acetyltransferase" evidence="1">
    <location>
        <begin position="28"/>
        <end position="194"/>
    </location>
</feature>
<organism evidence="2 3">
    <name type="scientific">Panagrellus redivivus</name>
    <name type="common">Microworm</name>
    <dbReference type="NCBI Taxonomy" id="6233"/>
    <lineage>
        <taxon>Eukaryota</taxon>
        <taxon>Metazoa</taxon>
        <taxon>Ecdysozoa</taxon>
        <taxon>Nematoda</taxon>
        <taxon>Chromadorea</taxon>
        <taxon>Rhabditida</taxon>
        <taxon>Tylenchina</taxon>
        <taxon>Panagrolaimomorpha</taxon>
        <taxon>Panagrolaimoidea</taxon>
        <taxon>Panagrolaimidae</taxon>
        <taxon>Panagrellus</taxon>
    </lineage>
</organism>
<proteinExistence type="predicted"/>